<dbReference type="RefSeq" id="WP_038563241.1">
    <property type="nucleotide sequence ID" value="NZ_FOHT01000028.1"/>
</dbReference>
<organism evidence="2 4">
    <name type="scientific">Draconibacterium orientale</name>
    <dbReference type="NCBI Taxonomy" id="1168034"/>
    <lineage>
        <taxon>Bacteria</taxon>
        <taxon>Pseudomonadati</taxon>
        <taxon>Bacteroidota</taxon>
        <taxon>Bacteroidia</taxon>
        <taxon>Marinilabiliales</taxon>
        <taxon>Prolixibacteraceae</taxon>
        <taxon>Draconibacterium</taxon>
    </lineage>
</organism>
<reference evidence="1 3" key="1">
    <citation type="submission" date="2014-03" db="EMBL/GenBank/DDBJ databases">
        <title>Complete genome sequence of a deeply braunched marine Bacteroidia bacterium Draconibacterium orientale type strain FH5T.</title>
        <authorList>
            <person name="Li X."/>
            <person name="Wang X."/>
            <person name="Xie Z."/>
            <person name="Du Z."/>
            <person name="Chen G."/>
        </authorList>
    </citation>
    <scope>NUCLEOTIDE SEQUENCE [LARGE SCALE GENOMIC DNA]</scope>
    <source>
        <strain evidence="1 3">FH5</strain>
    </source>
</reference>
<dbReference type="eggNOG" id="ENOG5030XTD">
    <property type="taxonomic scope" value="Bacteria"/>
</dbReference>
<dbReference type="Proteomes" id="UP000181981">
    <property type="component" value="Unassembled WGS sequence"/>
</dbReference>
<dbReference type="Proteomes" id="UP000023772">
    <property type="component" value="Chromosome"/>
</dbReference>
<evidence type="ECO:0000313" key="2">
    <source>
        <dbReference type="EMBL" id="SET90424.1"/>
    </source>
</evidence>
<evidence type="ECO:0000313" key="3">
    <source>
        <dbReference type="Proteomes" id="UP000023772"/>
    </source>
</evidence>
<proteinExistence type="predicted"/>
<evidence type="ECO:0000313" key="4">
    <source>
        <dbReference type="Proteomes" id="UP000181981"/>
    </source>
</evidence>
<dbReference type="SUPFAM" id="SSF48452">
    <property type="entry name" value="TPR-like"/>
    <property type="match status" value="1"/>
</dbReference>
<reference evidence="2 4" key="2">
    <citation type="submission" date="2016-10" db="EMBL/GenBank/DDBJ databases">
        <authorList>
            <person name="de Groot N.N."/>
        </authorList>
    </citation>
    <scope>NUCLEOTIDE SEQUENCE [LARGE SCALE GENOMIC DNA]</scope>
    <source>
        <strain evidence="2 4">DSM 25947</strain>
    </source>
</reference>
<protein>
    <submittedName>
        <fullName evidence="2">Tetratricopeptide repeat-containing protein</fullName>
    </submittedName>
</protein>
<dbReference type="HOGENOM" id="CLU_1419473_0_0_10"/>
<dbReference type="AlphaFoldDB" id="X5DHE1"/>
<dbReference type="KEGG" id="dori:FH5T_21855"/>
<dbReference type="OrthoDB" id="1118555at2"/>
<name>X5DHE1_9BACT</name>
<dbReference type="Gene3D" id="1.25.40.10">
    <property type="entry name" value="Tetratricopeptide repeat domain"/>
    <property type="match status" value="1"/>
</dbReference>
<keyword evidence="3" id="KW-1185">Reference proteome</keyword>
<gene>
    <name evidence="1" type="ORF">FH5T_21855</name>
    <name evidence="2" type="ORF">SAMN05444285_12813</name>
</gene>
<accession>X5DHE1</accession>
<dbReference type="EMBL" id="FOHT01000028">
    <property type="protein sequence ID" value="SET90424.1"/>
    <property type="molecule type" value="Genomic_DNA"/>
</dbReference>
<evidence type="ECO:0000313" key="1">
    <source>
        <dbReference type="EMBL" id="AHW62438.1"/>
    </source>
</evidence>
<sequence length="191" mass="22150">MRLILFKNRRLNKGEHALNVGRYKEAIKLGQALVNSRNKESAFRANRLCGLALYKRKKYDDSLQYLKKACGIGNFRHDWYSLAMALVFAGKPEQAEEAFKNIYRTNVQPGYLYAVPVPGLLYQYMKALKQKQFIDAAKVRANELKQMFVGVGPDTTKQVQRGLPNFNTFLTEVEPLFEPERFVVWKSDFRM</sequence>
<dbReference type="InterPro" id="IPR011990">
    <property type="entry name" value="TPR-like_helical_dom_sf"/>
</dbReference>
<dbReference type="Pfam" id="PF13432">
    <property type="entry name" value="TPR_16"/>
    <property type="match status" value="1"/>
</dbReference>
<dbReference type="EMBL" id="CP007451">
    <property type="protein sequence ID" value="AHW62438.1"/>
    <property type="molecule type" value="Genomic_DNA"/>
</dbReference>